<sequence>MCDLIDLNSSDTKNVLSSKLASPLIPVPTDTRYNNYNVRSNEPSSLAIGKRDSLENNPFDMVLHKTTEFIQKQEDPFEVILEKALEVKCEKNGSQRKGSLDLTANYSPKQKMHRQKSKLNKTLSELITSDKLNRNNAANKMFNESVVDDFNDANILNTDIKSHIVIPTIEVEDVNLSILNQSVMNDTLFEAEKESSQNQIKSTSQNTMLIDTHKDIKEISLSTFNVPKVRRSLSQGEVILPKKSQYLNQISLVEPLRIGSDSGSIISTPNSLKILNEGFLKTHSSESSIFSTLSNISSIPKLNSVSSMINSSLTTNGTMNRTFLDSCSLEKAEITKLSDNVDFNKEIKSILPTVKTSVSLVGNTSIKSSISDLTERLNKLKMKVSEIHIPKDSNADNKDEYKCNVLNNVKECESTVEKIDKCDVNDKLIDVDVFIPDANCSKEHCSSSSSDTSSDSVFVEGNKINKSILQEAKFLARTFEELAMKTSSGSSIDDLITNNSSWTLELLPAFDDEASVENLIELPTSPYRNDTKSKSEKTTEHEDDESHTNKKEVSNRVEEKIKDLEMEFVHPISAEKRLTAATLLLDLKQLIKTEKNIEADKLVENLEKALGVNCDNNTELLTTCLNATNNLAKSPQKTSNSLEIIKNVAESNMEHSQEDNLDGDSTESIKESVFFESINFNNVNTSKCINNQKYLNSVNGESKYESSKTEISVEKIESKKDKNKFNAENISKENSFSKRENTNLLNERMIIELLTNIGKLLSEQTEEHPSRDILNNLGKALNSASNNCNTDKNVVSNNAFIEIEKTPKKSKLRFENKIRSSTQLKSASRLSLELKSKKQPVSKSLIRRSVSVSQTPPIKNESRSSMSTNKSTSQLKEVTKRFPSDPGLISSTLNKQVITKNNKNELQKDTQTKTITTLDLQKEKTSTMKDTVKNKLKKKIGTDVINKKGPLKAILPIGNMQKRETSSNKTILPVGTITPPQTHKIISSTPNSTNELVKKSRSSKPVASSTPDAHSCKARTVQSQIPNSPKKRNFSCDISPVTTRVSNNNGISNSPRRSSKLPSPKRATPKRRTTESGIPKSQTPPINKRMHSSFEVNNQYERTYVSPQRSFYKTPSSPKNSPISLKTNGNNTQQSPLRDSNKVIPKVKPINLISKLRRHSIGTNVMEKENNYV</sequence>
<feature type="compositionally biased region" description="Basic and acidic residues" evidence="1">
    <location>
        <begin position="529"/>
        <end position="555"/>
    </location>
</feature>
<gene>
    <name evidence="2" type="ORF">XYLVIOL_LOCUS10729</name>
</gene>
<protein>
    <submittedName>
        <fullName evidence="2">Uncharacterized protein</fullName>
    </submittedName>
</protein>
<feature type="compositionally biased region" description="Polar residues" evidence="1">
    <location>
        <begin position="1003"/>
        <end position="1012"/>
    </location>
</feature>
<evidence type="ECO:0000256" key="1">
    <source>
        <dbReference type="SAM" id="MobiDB-lite"/>
    </source>
</evidence>
<keyword evidence="3" id="KW-1185">Reference proteome</keyword>
<feature type="region of interest" description="Disordered" evidence="1">
    <location>
        <begin position="1106"/>
        <end position="1139"/>
    </location>
</feature>
<name>A0ABP1PH13_XYLVO</name>
<feature type="compositionally biased region" description="Low complexity" evidence="1">
    <location>
        <begin position="863"/>
        <end position="873"/>
    </location>
</feature>
<comment type="caution">
    <text evidence="2">The sequence shown here is derived from an EMBL/GenBank/DDBJ whole genome shotgun (WGS) entry which is preliminary data.</text>
</comment>
<dbReference type="Proteomes" id="UP001642520">
    <property type="component" value="Unassembled WGS sequence"/>
</dbReference>
<feature type="compositionally biased region" description="Polar residues" evidence="1">
    <location>
        <begin position="978"/>
        <end position="995"/>
    </location>
</feature>
<reference evidence="2 3" key="1">
    <citation type="submission" date="2024-08" db="EMBL/GenBank/DDBJ databases">
        <authorList>
            <person name="Will J Nash"/>
            <person name="Angela Man"/>
            <person name="Seanna McTaggart"/>
            <person name="Kendall Baker"/>
            <person name="Tom Barker"/>
            <person name="Leah Catchpole"/>
            <person name="Alex Durrant"/>
            <person name="Karim Gharbi"/>
            <person name="Naomi Irish"/>
            <person name="Gemy Kaithakottil"/>
            <person name="Debby Ku"/>
            <person name="Aaliyah Providence"/>
            <person name="Felix Shaw"/>
            <person name="David Swarbreck"/>
            <person name="Chris Watkins"/>
            <person name="Ann M. McCartney"/>
            <person name="Giulio Formenti"/>
            <person name="Alice Mouton"/>
            <person name="Noel Vella"/>
            <person name="Bjorn M von Reumont"/>
            <person name="Adriana Vella"/>
            <person name="Wilfried Haerty"/>
        </authorList>
    </citation>
    <scope>NUCLEOTIDE SEQUENCE [LARGE SCALE GENOMIC DNA]</scope>
</reference>
<evidence type="ECO:0000313" key="2">
    <source>
        <dbReference type="EMBL" id="CAL7951846.1"/>
    </source>
</evidence>
<evidence type="ECO:0000313" key="3">
    <source>
        <dbReference type="Proteomes" id="UP001642520"/>
    </source>
</evidence>
<feature type="region of interest" description="Disordered" evidence="1">
    <location>
        <begin position="843"/>
        <end position="886"/>
    </location>
</feature>
<accession>A0ABP1PH13</accession>
<feature type="compositionally biased region" description="Polar residues" evidence="1">
    <location>
        <begin position="1040"/>
        <end position="1051"/>
    </location>
</feature>
<feature type="region of interest" description="Disordered" evidence="1">
    <location>
        <begin position="964"/>
        <end position="1091"/>
    </location>
</feature>
<dbReference type="EMBL" id="CAXAJV020001301">
    <property type="protein sequence ID" value="CAL7951846.1"/>
    <property type="molecule type" value="Genomic_DNA"/>
</dbReference>
<organism evidence="2 3">
    <name type="scientific">Xylocopa violacea</name>
    <name type="common">Violet carpenter bee</name>
    <name type="synonym">Apis violacea</name>
    <dbReference type="NCBI Taxonomy" id="135666"/>
    <lineage>
        <taxon>Eukaryota</taxon>
        <taxon>Metazoa</taxon>
        <taxon>Ecdysozoa</taxon>
        <taxon>Arthropoda</taxon>
        <taxon>Hexapoda</taxon>
        <taxon>Insecta</taxon>
        <taxon>Pterygota</taxon>
        <taxon>Neoptera</taxon>
        <taxon>Endopterygota</taxon>
        <taxon>Hymenoptera</taxon>
        <taxon>Apocrita</taxon>
        <taxon>Aculeata</taxon>
        <taxon>Apoidea</taxon>
        <taxon>Anthophila</taxon>
        <taxon>Apidae</taxon>
        <taxon>Xylocopa</taxon>
        <taxon>Xylocopa</taxon>
    </lineage>
</organism>
<feature type="compositionally biased region" description="Polar residues" evidence="1">
    <location>
        <begin position="1106"/>
        <end position="1138"/>
    </location>
</feature>
<proteinExistence type="predicted"/>
<feature type="region of interest" description="Disordered" evidence="1">
    <location>
        <begin position="521"/>
        <end position="555"/>
    </location>
</feature>
<feature type="compositionally biased region" description="Polar residues" evidence="1">
    <location>
        <begin position="1075"/>
        <end position="1085"/>
    </location>
</feature>
<feature type="compositionally biased region" description="Low complexity" evidence="1">
    <location>
        <begin position="1052"/>
        <end position="1066"/>
    </location>
</feature>